<dbReference type="InterPro" id="IPR001138">
    <property type="entry name" value="Zn2Cys6_DnaBD"/>
</dbReference>
<evidence type="ECO:0000256" key="1">
    <source>
        <dbReference type="SAM" id="MobiDB-lite"/>
    </source>
</evidence>
<comment type="caution">
    <text evidence="3">The sequence shown here is derived from an EMBL/GenBank/DDBJ whole genome shotgun (WGS) entry which is preliminary data.</text>
</comment>
<evidence type="ECO:0000313" key="3">
    <source>
        <dbReference type="EMBL" id="KAG2171482.1"/>
    </source>
</evidence>
<protein>
    <recommendedName>
        <fullName evidence="2">Zn(2)-C6 fungal-type domain-containing protein</fullName>
    </recommendedName>
</protein>
<organism evidence="3 4">
    <name type="scientific">Mortierella isabellina</name>
    <name type="common">Filamentous fungus</name>
    <name type="synonym">Umbelopsis isabellina</name>
    <dbReference type="NCBI Taxonomy" id="91625"/>
    <lineage>
        <taxon>Eukaryota</taxon>
        <taxon>Fungi</taxon>
        <taxon>Fungi incertae sedis</taxon>
        <taxon>Mucoromycota</taxon>
        <taxon>Mucoromycotina</taxon>
        <taxon>Umbelopsidomycetes</taxon>
        <taxon>Umbelopsidales</taxon>
        <taxon>Umbelopsidaceae</taxon>
        <taxon>Umbelopsis</taxon>
    </lineage>
</organism>
<feature type="region of interest" description="Disordered" evidence="1">
    <location>
        <begin position="135"/>
        <end position="155"/>
    </location>
</feature>
<accession>A0A8H7PCR5</accession>
<feature type="compositionally biased region" description="Low complexity" evidence="1">
    <location>
        <begin position="69"/>
        <end position="98"/>
    </location>
</feature>
<dbReference type="OrthoDB" id="4314040at2759"/>
<keyword evidence="4" id="KW-1185">Reference proteome</keyword>
<dbReference type="Proteomes" id="UP000654370">
    <property type="component" value="Unassembled WGS sequence"/>
</dbReference>
<feature type="domain" description="Zn(2)-C6 fungal-type" evidence="2">
    <location>
        <begin position="1"/>
        <end position="29"/>
    </location>
</feature>
<sequence>MRCRELKKKCDNGTPSCSRCLDFGAKCLYLTYEQYQRGLADSVTALGDELQEFEATIQRLFIGSTGSATATDENAATDDNVSSGSCSSSVSDTASEESVSLRDELENEVDQEDIELSPNTRKFYSYLIVNRVSQTSARSPSLPREDSEDPQDPSLLLASSKSALPWQMSVYHTGVSIQTNIRTFKDLHELLQTHHAQLS</sequence>
<dbReference type="AlphaFoldDB" id="A0A8H7PCR5"/>
<proteinExistence type="predicted"/>
<dbReference type="GO" id="GO:0000981">
    <property type="term" value="F:DNA-binding transcription factor activity, RNA polymerase II-specific"/>
    <property type="evidence" value="ECO:0007669"/>
    <property type="project" value="InterPro"/>
</dbReference>
<reference evidence="3" key="1">
    <citation type="submission" date="2020-12" db="EMBL/GenBank/DDBJ databases">
        <title>Metabolic potential, ecology and presence of endohyphal bacteria is reflected in genomic diversity of Mucoromycotina.</title>
        <authorList>
            <person name="Muszewska A."/>
            <person name="Okrasinska A."/>
            <person name="Steczkiewicz K."/>
            <person name="Drgas O."/>
            <person name="Orlowska M."/>
            <person name="Perlinska-Lenart U."/>
            <person name="Aleksandrzak-Piekarczyk T."/>
            <person name="Szatraj K."/>
            <person name="Zielenkiewicz U."/>
            <person name="Pilsyk S."/>
            <person name="Malc E."/>
            <person name="Mieczkowski P."/>
            <person name="Kruszewska J.S."/>
            <person name="Biernat P."/>
            <person name="Pawlowska J."/>
        </authorList>
    </citation>
    <scope>NUCLEOTIDE SEQUENCE</scope>
    <source>
        <strain evidence="3">WA0000067209</strain>
    </source>
</reference>
<dbReference type="InterPro" id="IPR036864">
    <property type="entry name" value="Zn2-C6_fun-type_DNA-bd_sf"/>
</dbReference>
<dbReference type="EMBL" id="JAEPQZ010000021">
    <property type="protein sequence ID" value="KAG2171482.1"/>
    <property type="molecule type" value="Genomic_DNA"/>
</dbReference>
<evidence type="ECO:0000313" key="4">
    <source>
        <dbReference type="Proteomes" id="UP000654370"/>
    </source>
</evidence>
<gene>
    <name evidence="3" type="ORF">INT43_009143</name>
</gene>
<dbReference type="GO" id="GO:0008270">
    <property type="term" value="F:zinc ion binding"/>
    <property type="evidence" value="ECO:0007669"/>
    <property type="project" value="InterPro"/>
</dbReference>
<dbReference type="CDD" id="cd00067">
    <property type="entry name" value="GAL4"/>
    <property type="match status" value="1"/>
</dbReference>
<evidence type="ECO:0000259" key="2">
    <source>
        <dbReference type="PROSITE" id="PS50048"/>
    </source>
</evidence>
<dbReference type="Pfam" id="PF00172">
    <property type="entry name" value="Zn_clus"/>
    <property type="match status" value="1"/>
</dbReference>
<dbReference type="Gene3D" id="4.10.240.10">
    <property type="entry name" value="Zn(2)-C6 fungal-type DNA-binding domain"/>
    <property type="match status" value="1"/>
</dbReference>
<feature type="region of interest" description="Disordered" evidence="1">
    <location>
        <begin position="69"/>
        <end position="110"/>
    </location>
</feature>
<name>A0A8H7PCR5_MORIS</name>
<dbReference type="PROSITE" id="PS50048">
    <property type="entry name" value="ZN2_CY6_FUNGAL_2"/>
    <property type="match status" value="1"/>
</dbReference>
<dbReference type="SUPFAM" id="SSF57701">
    <property type="entry name" value="Zn2/Cys6 DNA-binding domain"/>
    <property type="match status" value="1"/>
</dbReference>